<evidence type="ECO:0000256" key="6">
    <source>
        <dbReference type="PIRSR" id="PIRSR602401-1"/>
    </source>
</evidence>
<keyword evidence="3 6" id="KW-0479">Metal-binding</keyword>
<dbReference type="InterPro" id="IPR050121">
    <property type="entry name" value="Cytochrome_P450_monoxygenase"/>
</dbReference>
<dbReference type="GeneID" id="38131367"/>
<dbReference type="SUPFAM" id="SSF48264">
    <property type="entry name" value="Cytochrome P450"/>
    <property type="match status" value="1"/>
</dbReference>
<evidence type="ECO:0000256" key="4">
    <source>
        <dbReference type="ARBA" id="ARBA00023002"/>
    </source>
</evidence>
<keyword evidence="4" id="KW-0560">Oxidoreductase</keyword>
<comment type="similarity">
    <text evidence="2">Belongs to the cytochrome P450 family.</text>
</comment>
<dbReference type="GO" id="GO:0004497">
    <property type="term" value="F:monooxygenase activity"/>
    <property type="evidence" value="ECO:0007669"/>
    <property type="project" value="InterPro"/>
</dbReference>
<evidence type="ECO:0000256" key="1">
    <source>
        <dbReference type="ARBA" id="ARBA00001971"/>
    </source>
</evidence>
<dbReference type="PROSITE" id="PS00086">
    <property type="entry name" value="CYTOCHROME_P450"/>
    <property type="match status" value="1"/>
</dbReference>
<evidence type="ECO:0000256" key="5">
    <source>
        <dbReference type="ARBA" id="ARBA00023004"/>
    </source>
</evidence>
<protein>
    <submittedName>
        <fullName evidence="10">Uncharacterized protein</fullName>
    </submittedName>
</protein>
<dbReference type="GO" id="GO:0006508">
    <property type="term" value="P:proteolysis"/>
    <property type="evidence" value="ECO:0007669"/>
    <property type="project" value="InterPro"/>
</dbReference>
<dbReference type="PANTHER" id="PTHR24305">
    <property type="entry name" value="CYTOCHROME P450"/>
    <property type="match status" value="1"/>
</dbReference>
<feature type="domain" description="Alpha/beta hydrolase fold-3" evidence="9">
    <location>
        <begin position="620"/>
        <end position="714"/>
    </location>
</feature>
<dbReference type="AlphaFoldDB" id="A0A397HU84"/>
<dbReference type="InterPro" id="IPR013094">
    <property type="entry name" value="AB_hydrolase_3"/>
</dbReference>
<dbReference type="InterPro" id="IPR017972">
    <property type="entry name" value="Cyt_P450_CS"/>
</dbReference>
<dbReference type="Pfam" id="PF07859">
    <property type="entry name" value="Abhydrolase_3"/>
    <property type="match status" value="1"/>
</dbReference>
<keyword evidence="11" id="KW-1185">Reference proteome</keyword>
<dbReference type="GO" id="GO:0005506">
    <property type="term" value="F:iron ion binding"/>
    <property type="evidence" value="ECO:0007669"/>
    <property type="project" value="InterPro"/>
</dbReference>
<dbReference type="Gene3D" id="3.40.50.1820">
    <property type="entry name" value="alpha/beta hydrolase"/>
    <property type="match status" value="1"/>
</dbReference>
<name>A0A397HU84_ASPTH</name>
<dbReference type="SUPFAM" id="SSF53474">
    <property type="entry name" value="alpha/beta-Hydrolases"/>
    <property type="match status" value="1"/>
</dbReference>
<evidence type="ECO:0000256" key="2">
    <source>
        <dbReference type="ARBA" id="ARBA00010617"/>
    </source>
</evidence>
<evidence type="ECO:0000256" key="7">
    <source>
        <dbReference type="SAM" id="Phobius"/>
    </source>
</evidence>
<dbReference type="PRINTS" id="PR00385">
    <property type="entry name" value="P450"/>
</dbReference>
<organism evidence="10 11">
    <name type="scientific">Aspergillus thermomutatus</name>
    <name type="common">Neosartorya pseudofischeri</name>
    <dbReference type="NCBI Taxonomy" id="41047"/>
    <lineage>
        <taxon>Eukaryota</taxon>
        <taxon>Fungi</taxon>
        <taxon>Dikarya</taxon>
        <taxon>Ascomycota</taxon>
        <taxon>Pezizomycotina</taxon>
        <taxon>Eurotiomycetes</taxon>
        <taxon>Eurotiomycetidae</taxon>
        <taxon>Eurotiales</taxon>
        <taxon>Aspergillaceae</taxon>
        <taxon>Aspergillus</taxon>
        <taxon>Aspergillus subgen. Fumigati</taxon>
    </lineage>
</organism>
<dbReference type="GO" id="GO:0044283">
    <property type="term" value="P:small molecule biosynthetic process"/>
    <property type="evidence" value="ECO:0007669"/>
    <property type="project" value="UniProtKB-ARBA"/>
</dbReference>
<accession>A0A397HU84</accession>
<proteinExistence type="inferred from homology"/>
<dbReference type="EMBL" id="NKHU02000010">
    <property type="protein sequence ID" value="RHZ66779.1"/>
    <property type="molecule type" value="Genomic_DNA"/>
</dbReference>
<dbReference type="OrthoDB" id="3934656at2759"/>
<evidence type="ECO:0000256" key="3">
    <source>
        <dbReference type="ARBA" id="ARBA00022723"/>
    </source>
</evidence>
<comment type="caution">
    <text evidence="10">The sequence shown here is derived from an EMBL/GenBank/DDBJ whole genome shotgun (WGS) entry which is preliminary data.</text>
</comment>
<gene>
    <name evidence="10" type="ORF">CDV56_109393</name>
</gene>
<keyword evidence="5 6" id="KW-0408">Iron</keyword>
<dbReference type="VEuPathDB" id="FungiDB:CDV56_109393"/>
<feature type="binding site" description="axial binding residue" evidence="6">
    <location>
        <position position="486"/>
    </location>
    <ligand>
        <name>heme</name>
        <dbReference type="ChEBI" id="CHEBI:30413"/>
    </ligand>
    <ligandPart>
        <name>Fe</name>
        <dbReference type="ChEBI" id="CHEBI:18248"/>
    </ligandPart>
</feature>
<evidence type="ECO:0000259" key="9">
    <source>
        <dbReference type="Pfam" id="PF07859"/>
    </source>
</evidence>
<dbReference type="InterPro" id="IPR001375">
    <property type="entry name" value="Peptidase_S9_cat"/>
</dbReference>
<dbReference type="Proteomes" id="UP000215305">
    <property type="component" value="Unassembled WGS sequence"/>
</dbReference>
<sequence length="891" mass="98752">MGARNDNKKAATPTMAEIKAILDSAAAEADASLIRPLTAIVLLFLFLHALYRAYLHPLRKIPGPGLARFTELWRSSRYFKGKWHRDILQLHRKYGPVVRIAPNEVSIVSPNLITTVYSYTGGTAKTSWYDTWAALGGAKSASTAPSFFGTTDTEQHRFLRKRVSATYSMSAVVSMEPKVQIVLDSLWAKFDEFAKFNQPLNLSIWASYFTYDVVGTLCLSEPMGFIQNGHDKHEFISCIHGAFYWIANLGNIPWQSGWIANPVTAVIAPRLGLRIADYARAFQRFSIDKILRRMEDKSGGQHDMLDHFLNMKGPQGQPAALGEILAEVGNLLAAGADTTSAAIKAVLGPILKDPVRYKRLQREIDAACEACDISPGSGKVLTYSNVKDLPFLTACVKEGSRIHPSIVYQLPRLAPAEGLNIEGYYISPSATVSMSPLAQNRCWAIFGDDADEWRPERWIEGEGNSLEKIKEMDKQLATFGYGSRTCVGRNLATFEVYKFVAQLLSRYDVELVNAKAEWDIRSWWFAEIDNCFIRIKARGVSQNQDAYTHSAGNSEDTLWSPVYKSSFRSDSGAFADFILISVPYAMEQKQYVFKRDGEVSIEADVFFPAAKPPSKLPIALYFHGGNFTVGSKELLPQFYKDRLIELGFIVVSANYRLCPTISVYNGPVKDCLDAYEWVRLELPGLLKEEGVAADGSRIGVFGHSCGATLALPTASLPNPPRAILDLFGMKYFEDPSYHTPSTTKSPPFDEEFLETIHKDIPPPTSGPPPMGPNGPDFTNYRVAWMFNAIKSGTHLKAVVADGDYARIDPASLFARIKSFPPTYFIHGTADTLVPARFSETAYRDLKSRGVETELVLIEGGGHGLDARVQPGDSIAGVVEKALQFLRAHVYD</sequence>
<dbReference type="Gene3D" id="1.10.630.10">
    <property type="entry name" value="Cytochrome P450"/>
    <property type="match status" value="1"/>
</dbReference>
<dbReference type="PRINTS" id="PR00463">
    <property type="entry name" value="EP450I"/>
</dbReference>
<dbReference type="InterPro" id="IPR036396">
    <property type="entry name" value="Cyt_P450_sf"/>
</dbReference>
<dbReference type="GO" id="GO:0020037">
    <property type="term" value="F:heme binding"/>
    <property type="evidence" value="ECO:0007669"/>
    <property type="project" value="InterPro"/>
</dbReference>
<reference evidence="10" key="1">
    <citation type="submission" date="2018-08" db="EMBL/GenBank/DDBJ databases">
        <title>Draft genome sequence of azole-resistant Aspergillus thermomutatus (Neosartorya pseudofischeri) strain HMR AF 39, isolated from a human nasal aspirate.</title>
        <authorList>
            <person name="Parent-Michaud M."/>
            <person name="Dufresne P.J."/>
            <person name="Fournier E."/>
            <person name="Martineau C."/>
            <person name="Moreira S."/>
            <person name="Perkins V."/>
            <person name="De Repentigny L."/>
            <person name="Dufresne S.F."/>
        </authorList>
    </citation>
    <scope>NUCLEOTIDE SEQUENCE [LARGE SCALE GENOMIC DNA]</scope>
    <source>
        <strain evidence="10">HMR AF 39</strain>
    </source>
</reference>
<comment type="cofactor">
    <cofactor evidence="1 6">
        <name>heme</name>
        <dbReference type="ChEBI" id="CHEBI:30413"/>
    </cofactor>
</comment>
<dbReference type="RefSeq" id="XP_026618382.1">
    <property type="nucleotide sequence ID" value="XM_026763012.1"/>
</dbReference>
<feature type="transmembrane region" description="Helical" evidence="7">
    <location>
        <begin position="33"/>
        <end position="51"/>
    </location>
</feature>
<dbReference type="InterPro" id="IPR001128">
    <property type="entry name" value="Cyt_P450"/>
</dbReference>
<dbReference type="Pfam" id="PF00326">
    <property type="entry name" value="Peptidase_S9"/>
    <property type="match status" value="1"/>
</dbReference>
<keyword evidence="7" id="KW-0472">Membrane</keyword>
<evidence type="ECO:0000259" key="8">
    <source>
        <dbReference type="Pfam" id="PF00326"/>
    </source>
</evidence>
<dbReference type="InterPro" id="IPR002401">
    <property type="entry name" value="Cyt_P450_E_grp-I"/>
</dbReference>
<dbReference type="InterPro" id="IPR029058">
    <property type="entry name" value="AB_hydrolase_fold"/>
</dbReference>
<keyword evidence="7" id="KW-0812">Transmembrane</keyword>
<dbReference type="GO" id="GO:0016705">
    <property type="term" value="F:oxidoreductase activity, acting on paired donors, with incorporation or reduction of molecular oxygen"/>
    <property type="evidence" value="ECO:0007669"/>
    <property type="project" value="InterPro"/>
</dbReference>
<evidence type="ECO:0000313" key="10">
    <source>
        <dbReference type="EMBL" id="RHZ66779.1"/>
    </source>
</evidence>
<evidence type="ECO:0000313" key="11">
    <source>
        <dbReference type="Proteomes" id="UP000215305"/>
    </source>
</evidence>
<dbReference type="Pfam" id="PF00067">
    <property type="entry name" value="p450"/>
    <property type="match status" value="1"/>
</dbReference>
<dbReference type="GO" id="GO:0008236">
    <property type="term" value="F:serine-type peptidase activity"/>
    <property type="evidence" value="ECO:0007669"/>
    <property type="project" value="InterPro"/>
</dbReference>
<dbReference type="PANTHER" id="PTHR24305:SF166">
    <property type="entry name" value="CYTOCHROME P450 12A4, MITOCHONDRIAL-RELATED"/>
    <property type="match status" value="1"/>
</dbReference>
<keyword evidence="6" id="KW-0349">Heme</keyword>
<keyword evidence="7" id="KW-1133">Transmembrane helix</keyword>
<feature type="domain" description="Peptidase S9 prolyl oligopeptidase catalytic" evidence="8">
    <location>
        <begin position="803"/>
        <end position="886"/>
    </location>
</feature>
<dbReference type="STRING" id="41047.A0A397HU84"/>